<sequence>MLKELNSKLTVEITKLRKKYAKEQDRKNKTDISNLINENTKLKSRILKLEQKLSQNNEEKDDLIAKLDDNTASYKMNSDNTSEQIENISDNISNSDIYKESNIQYSELFICTESESSKNKQIKFLNKVYKETVSNEISERNKEKKFQAQNSLSYDKDNSLYNFKSKVAEIQHETGVTDKTAITQIYKKMLKHLSSIIPVALRIKTLRAKKIHKLFGENKVGMDKINTLAKLLTSSSSSSKKLPDVKQYPYLFLHHSDEFNDCYEFNDSGICTGCEQKHSKRHVFGIANQCIYGFYYIKCQNLPYEKEIKMSISFTSQVLDFSDSKKLPELLIKNESNIDTLILLLQQRFKISQKKLEQ</sequence>
<accession>A0ACA9MFR4</accession>
<protein>
    <submittedName>
        <fullName evidence="1">10467_t:CDS:1</fullName>
    </submittedName>
</protein>
<comment type="caution">
    <text evidence="1">The sequence shown here is derived from an EMBL/GenBank/DDBJ whole genome shotgun (WGS) entry which is preliminary data.</text>
</comment>
<proteinExistence type="predicted"/>
<reference evidence="1" key="1">
    <citation type="submission" date="2021-06" db="EMBL/GenBank/DDBJ databases">
        <authorList>
            <person name="Kallberg Y."/>
            <person name="Tangrot J."/>
            <person name="Rosling A."/>
        </authorList>
    </citation>
    <scope>NUCLEOTIDE SEQUENCE</scope>
    <source>
        <strain evidence="1">28 12/20/2015</strain>
    </source>
</reference>
<evidence type="ECO:0000313" key="2">
    <source>
        <dbReference type="Proteomes" id="UP000789366"/>
    </source>
</evidence>
<gene>
    <name evidence="1" type="ORF">SPELUC_LOCUS6699</name>
</gene>
<evidence type="ECO:0000313" key="1">
    <source>
        <dbReference type="EMBL" id="CAG8589700.1"/>
    </source>
</evidence>
<dbReference type="Proteomes" id="UP000789366">
    <property type="component" value="Unassembled WGS sequence"/>
</dbReference>
<dbReference type="EMBL" id="CAJVPW010008104">
    <property type="protein sequence ID" value="CAG8589700.1"/>
    <property type="molecule type" value="Genomic_DNA"/>
</dbReference>
<name>A0ACA9MFR4_9GLOM</name>
<keyword evidence="2" id="KW-1185">Reference proteome</keyword>
<organism evidence="1 2">
    <name type="scientific">Cetraspora pellucida</name>
    <dbReference type="NCBI Taxonomy" id="1433469"/>
    <lineage>
        <taxon>Eukaryota</taxon>
        <taxon>Fungi</taxon>
        <taxon>Fungi incertae sedis</taxon>
        <taxon>Mucoromycota</taxon>
        <taxon>Glomeromycotina</taxon>
        <taxon>Glomeromycetes</taxon>
        <taxon>Diversisporales</taxon>
        <taxon>Gigasporaceae</taxon>
        <taxon>Cetraspora</taxon>
    </lineage>
</organism>